<accession>A0A8R7K1C8</accession>
<proteinExistence type="predicted"/>
<dbReference type="Proteomes" id="UP000015106">
    <property type="component" value="Chromosome 1"/>
</dbReference>
<feature type="region of interest" description="Disordered" evidence="1">
    <location>
        <begin position="52"/>
        <end position="71"/>
    </location>
</feature>
<protein>
    <submittedName>
        <fullName evidence="2">Uncharacterized protein</fullName>
    </submittedName>
</protein>
<dbReference type="AlphaFoldDB" id="A0A8R7K1C8"/>
<reference evidence="3" key="1">
    <citation type="journal article" date="2013" name="Nature">
        <title>Draft genome of the wheat A-genome progenitor Triticum urartu.</title>
        <authorList>
            <person name="Ling H.Q."/>
            <person name="Zhao S."/>
            <person name="Liu D."/>
            <person name="Wang J."/>
            <person name="Sun H."/>
            <person name="Zhang C."/>
            <person name="Fan H."/>
            <person name="Li D."/>
            <person name="Dong L."/>
            <person name="Tao Y."/>
            <person name="Gao C."/>
            <person name="Wu H."/>
            <person name="Li Y."/>
            <person name="Cui Y."/>
            <person name="Guo X."/>
            <person name="Zheng S."/>
            <person name="Wang B."/>
            <person name="Yu K."/>
            <person name="Liang Q."/>
            <person name="Yang W."/>
            <person name="Lou X."/>
            <person name="Chen J."/>
            <person name="Feng M."/>
            <person name="Jian J."/>
            <person name="Zhang X."/>
            <person name="Luo G."/>
            <person name="Jiang Y."/>
            <person name="Liu J."/>
            <person name="Wang Z."/>
            <person name="Sha Y."/>
            <person name="Zhang B."/>
            <person name="Wu H."/>
            <person name="Tang D."/>
            <person name="Shen Q."/>
            <person name="Xue P."/>
            <person name="Zou S."/>
            <person name="Wang X."/>
            <person name="Liu X."/>
            <person name="Wang F."/>
            <person name="Yang Y."/>
            <person name="An X."/>
            <person name="Dong Z."/>
            <person name="Zhang K."/>
            <person name="Zhang X."/>
            <person name="Luo M.C."/>
            <person name="Dvorak J."/>
            <person name="Tong Y."/>
            <person name="Wang J."/>
            <person name="Yang H."/>
            <person name="Li Z."/>
            <person name="Wang D."/>
            <person name="Zhang A."/>
            <person name="Wang J."/>
        </authorList>
    </citation>
    <scope>NUCLEOTIDE SEQUENCE</scope>
    <source>
        <strain evidence="3">cv. G1812</strain>
    </source>
</reference>
<organism evidence="2 3">
    <name type="scientific">Triticum urartu</name>
    <name type="common">Red wild einkorn</name>
    <name type="synonym">Crithodium urartu</name>
    <dbReference type="NCBI Taxonomy" id="4572"/>
    <lineage>
        <taxon>Eukaryota</taxon>
        <taxon>Viridiplantae</taxon>
        <taxon>Streptophyta</taxon>
        <taxon>Embryophyta</taxon>
        <taxon>Tracheophyta</taxon>
        <taxon>Spermatophyta</taxon>
        <taxon>Magnoliopsida</taxon>
        <taxon>Liliopsida</taxon>
        <taxon>Poales</taxon>
        <taxon>Poaceae</taxon>
        <taxon>BOP clade</taxon>
        <taxon>Pooideae</taxon>
        <taxon>Triticodae</taxon>
        <taxon>Triticeae</taxon>
        <taxon>Triticinae</taxon>
        <taxon>Triticum</taxon>
    </lineage>
</organism>
<dbReference type="Gramene" id="TuG1812G0100003215.01.T01">
    <property type="protein sequence ID" value="TuG1812G0100003215.01.T01.cds406659"/>
    <property type="gene ID" value="TuG1812G0100003215.01"/>
</dbReference>
<reference evidence="2" key="3">
    <citation type="submission" date="2022-06" db="UniProtKB">
        <authorList>
            <consortium name="EnsemblPlants"/>
        </authorList>
    </citation>
    <scope>IDENTIFICATION</scope>
</reference>
<name>A0A8R7K1C8_TRIUA</name>
<dbReference type="EnsemblPlants" id="TuG1812G0100003215.01.T01">
    <property type="protein sequence ID" value="TuG1812G0100003215.01.T01.cds406659"/>
    <property type="gene ID" value="TuG1812G0100003215.01"/>
</dbReference>
<keyword evidence="3" id="KW-1185">Reference proteome</keyword>
<evidence type="ECO:0000313" key="2">
    <source>
        <dbReference type="EnsemblPlants" id="TuG1812G0100003215.01.T01.cds406659"/>
    </source>
</evidence>
<evidence type="ECO:0000256" key="1">
    <source>
        <dbReference type="SAM" id="MobiDB-lite"/>
    </source>
</evidence>
<evidence type="ECO:0000313" key="3">
    <source>
        <dbReference type="Proteomes" id="UP000015106"/>
    </source>
</evidence>
<reference evidence="2" key="2">
    <citation type="submission" date="2018-03" db="EMBL/GenBank/DDBJ databases">
        <title>The Triticum urartu genome reveals the dynamic nature of wheat genome evolution.</title>
        <authorList>
            <person name="Ling H."/>
            <person name="Ma B."/>
            <person name="Shi X."/>
            <person name="Liu H."/>
            <person name="Dong L."/>
            <person name="Sun H."/>
            <person name="Cao Y."/>
            <person name="Gao Q."/>
            <person name="Zheng S."/>
            <person name="Li Y."/>
            <person name="Yu Y."/>
            <person name="Du H."/>
            <person name="Qi M."/>
            <person name="Li Y."/>
            <person name="Yu H."/>
            <person name="Cui Y."/>
            <person name="Wang N."/>
            <person name="Chen C."/>
            <person name="Wu H."/>
            <person name="Zhao Y."/>
            <person name="Zhang J."/>
            <person name="Li Y."/>
            <person name="Zhou W."/>
            <person name="Zhang B."/>
            <person name="Hu W."/>
            <person name="Eijk M."/>
            <person name="Tang J."/>
            <person name="Witsenboer H."/>
            <person name="Zhao S."/>
            <person name="Li Z."/>
            <person name="Zhang A."/>
            <person name="Wang D."/>
            <person name="Liang C."/>
        </authorList>
    </citation>
    <scope>NUCLEOTIDE SEQUENCE [LARGE SCALE GENOMIC DNA]</scope>
    <source>
        <strain evidence="2">cv. G1812</strain>
    </source>
</reference>
<sequence length="71" mass="7995">MWCRTAAANSGGWWLAGSISIDPTDSSISSFPSTHQTTSLYMRRRGGARRCSVRRRARPGVWRRRGTARRA</sequence>